<dbReference type="Pfam" id="PF00149">
    <property type="entry name" value="Metallophos"/>
    <property type="match status" value="1"/>
</dbReference>
<comment type="similarity">
    <text evidence="4">Belongs to the cyclic nucleotide phosphodiesterase class-III family.</text>
</comment>
<dbReference type="PANTHER" id="PTHR42988">
    <property type="entry name" value="PHOSPHOHYDROLASE"/>
    <property type="match status" value="1"/>
</dbReference>
<dbReference type="EMBL" id="JARQBJ010000001">
    <property type="protein sequence ID" value="MDT2809514.1"/>
    <property type="molecule type" value="Genomic_DNA"/>
</dbReference>
<dbReference type="InterPro" id="IPR040869">
    <property type="entry name" value="CNP_C"/>
</dbReference>
<evidence type="ECO:0000256" key="4">
    <source>
        <dbReference type="ARBA" id="ARBA00025742"/>
    </source>
</evidence>
<dbReference type="RefSeq" id="WP_311835033.1">
    <property type="nucleotide sequence ID" value="NZ_JARQBJ010000001.1"/>
</dbReference>
<dbReference type="InterPro" id="IPR029052">
    <property type="entry name" value="Metallo-depent_PP-like"/>
</dbReference>
<feature type="domain" description="Cyclic nucleotide phosphodiesterase C-terminal" evidence="6">
    <location>
        <begin position="324"/>
        <end position="428"/>
    </location>
</feature>
<dbReference type="Gene3D" id="3.60.21.10">
    <property type="match status" value="1"/>
</dbReference>
<feature type="domain" description="Calcineurin-like phosphoesterase" evidence="5">
    <location>
        <begin position="40"/>
        <end position="281"/>
    </location>
</feature>
<dbReference type="Pfam" id="PF17839">
    <property type="entry name" value="CNP_C_terminal"/>
    <property type="match status" value="1"/>
</dbReference>
<proteinExistence type="inferred from homology"/>
<keyword evidence="3" id="KW-0408">Iron</keyword>
<keyword evidence="2" id="KW-0378">Hydrolase</keyword>
<evidence type="ECO:0000313" key="7">
    <source>
        <dbReference type="EMBL" id="MDT2809514.1"/>
    </source>
</evidence>
<evidence type="ECO:0000259" key="6">
    <source>
        <dbReference type="Pfam" id="PF17839"/>
    </source>
</evidence>
<dbReference type="GO" id="GO:0046872">
    <property type="term" value="F:metal ion binding"/>
    <property type="evidence" value="ECO:0007669"/>
    <property type="project" value="UniProtKB-KW"/>
</dbReference>
<organism evidence="7 8">
    <name type="scientific">Enterococcus asini</name>
    <dbReference type="NCBI Taxonomy" id="57732"/>
    <lineage>
        <taxon>Bacteria</taxon>
        <taxon>Bacillati</taxon>
        <taxon>Bacillota</taxon>
        <taxon>Bacilli</taxon>
        <taxon>Lactobacillales</taxon>
        <taxon>Enterococcaceae</taxon>
        <taxon>Enterococcus</taxon>
    </lineage>
</organism>
<dbReference type="GO" id="GO:0016787">
    <property type="term" value="F:hydrolase activity"/>
    <property type="evidence" value="ECO:0007669"/>
    <property type="project" value="UniProtKB-KW"/>
</dbReference>
<dbReference type="Proteomes" id="UP001256711">
    <property type="component" value="Unassembled WGS sequence"/>
</dbReference>
<evidence type="ECO:0000256" key="3">
    <source>
        <dbReference type="ARBA" id="ARBA00023004"/>
    </source>
</evidence>
<dbReference type="InterPro" id="IPR050884">
    <property type="entry name" value="CNP_phosphodiesterase-III"/>
</dbReference>
<sequence length="437" mass="48704">MKKRLLTGLVGLALAGGIFWGFHSNHSAENPLAQSKEQTFMLLTDVHFLAPELHDSGKAFTFIKATAAGKDLEYQTQSLQAFVAEALATKPQGVIITGDLTLNGEKISGEQLAKELAPLKEQGIALYCLPGNHDLYDGWARSFHGDKQAKTAQISPEDFKKIFPDGYKDAHSTAPDDLSYALSVSPDYRFVLLDSNHYPMTESRAQPATGGSIRDSTMTWLETQLKEAQQNHQQTLVFLHHNLLQHNDTVNQGYVLDNAAEVKKLLKDYGVKVVFSGHIHAQDIMAEDDLTEIVTSSYNIIDHGYGLLKLSDSQVAYDRKTISVSDWAKGKPGLPAEVYQHDTYLKDLFLNDGERLAYETLLNQGITDKDTLETGADFLGQVNLDFFQGNDWRTTAEVAELKKDPGYQLLAQDKFLKDYLDGVLQDKNLADQHWHSK</sequence>
<dbReference type="InterPro" id="IPR004843">
    <property type="entry name" value="Calcineurin-like_PHP"/>
</dbReference>
<name>A0AAW8TYC4_9ENTE</name>
<keyword evidence="1" id="KW-0479">Metal-binding</keyword>
<dbReference type="PIRSF" id="PIRSF034890">
    <property type="entry name" value="Pesteras_lmo2642"/>
    <property type="match status" value="1"/>
</dbReference>
<reference evidence="7" key="1">
    <citation type="submission" date="2023-03" db="EMBL/GenBank/DDBJ databases">
        <authorList>
            <person name="Shen W."/>
            <person name="Cai J."/>
        </authorList>
    </citation>
    <scope>NUCLEOTIDE SEQUENCE</scope>
    <source>
        <strain evidence="7">B226-2</strain>
    </source>
</reference>
<accession>A0AAW8TYC4</accession>
<dbReference type="SUPFAM" id="SSF56300">
    <property type="entry name" value="Metallo-dependent phosphatases"/>
    <property type="match status" value="1"/>
</dbReference>
<comment type="caution">
    <text evidence="7">The sequence shown here is derived from an EMBL/GenBank/DDBJ whole genome shotgun (WGS) entry which is preliminary data.</text>
</comment>
<evidence type="ECO:0000256" key="2">
    <source>
        <dbReference type="ARBA" id="ARBA00022801"/>
    </source>
</evidence>
<evidence type="ECO:0000313" key="8">
    <source>
        <dbReference type="Proteomes" id="UP001256711"/>
    </source>
</evidence>
<dbReference type="Gene3D" id="1.10.246.180">
    <property type="match status" value="1"/>
</dbReference>
<evidence type="ECO:0000259" key="5">
    <source>
        <dbReference type="Pfam" id="PF00149"/>
    </source>
</evidence>
<dbReference type="InterPro" id="IPR012365">
    <property type="entry name" value="Pesteras_lmo2642"/>
</dbReference>
<gene>
    <name evidence="7" type="ORF">P7H43_03255</name>
</gene>
<dbReference type="PANTHER" id="PTHR42988:SF2">
    <property type="entry name" value="CYCLIC NUCLEOTIDE PHOSPHODIESTERASE CBUA0032-RELATED"/>
    <property type="match status" value="1"/>
</dbReference>
<protein>
    <submittedName>
        <fullName evidence="7">Metallophosphoesterase</fullName>
    </submittedName>
</protein>
<dbReference type="AlphaFoldDB" id="A0AAW8TYC4"/>
<evidence type="ECO:0000256" key="1">
    <source>
        <dbReference type="ARBA" id="ARBA00022723"/>
    </source>
</evidence>